<reference evidence="4" key="1">
    <citation type="journal article" date="2011" name="Nat. Genet.">
        <title>The Arabidopsis lyrata genome sequence and the basis of rapid genome size change.</title>
        <authorList>
            <person name="Hu T.T."/>
            <person name="Pattyn P."/>
            <person name="Bakker E.G."/>
            <person name="Cao J."/>
            <person name="Cheng J.-F."/>
            <person name="Clark R.M."/>
            <person name="Fahlgren N."/>
            <person name="Fawcett J.A."/>
            <person name="Grimwood J."/>
            <person name="Gundlach H."/>
            <person name="Haberer G."/>
            <person name="Hollister J.D."/>
            <person name="Ossowski S."/>
            <person name="Ottilar R.P."/>
            <person name="Salamov A.A."/>
            <person name="Schneeberger K."/>
            <person name="Spannagl M."/>
            <person name="Wang X."/>
            <person name="Yang L."/>
            <person name="Nasrallah M.E."/>
            <person name="Bergelson J."/>
            <person name="Carrington J.C."/>
            <person name="Gaut B.S."/>
            <person name="Schmutz J."/>
            <person name="Mayer K.F.X."/>
            <person name="Van de Peer Y."/>
            <person name="Grigoriev I.V."/>
            <person name="Nordborg M."/>
            <person name="Weigel D."/>
            <person name="Guo Y.-L."/>
        </authorList>
    </citation>
    <scope>NUCLEOTIDE SEQUENCE [LARGE SCALE GENOMIC DNA]</scope>
    <source>
        <strain evidence="4">cv. MN47</strain>
    </source>
</reference>
<dbReference type="OrthoDB" id="10384691at2759"/>
<feature type="compositionally biased region" description="Gly residues" evidence="1">
    <location>
        <begin position="60"/>
        <end position="70"/>
    </location>
</feature>
<feature type="compositionally biased region" description="Gly residues" evidence="1">
    <location>
        <begin position="84"/>
        <end position="94"/>
    </location>
</feature>
<dbReference type="Proteomes" id="UP000008694">
    <property type="component" value="Unassembled WGS sequence"/>
</dbReference>
<evidence type="ECO:0000313" key="3">
    <source>
        <dbReference type="EMBL" id="EFH60178.1"/>
    </source>
</evidence>
<evidence type="ECO:0000256" key="2">
    <source>
        <dbReference type="SAM" id="SignalP"/>
    </source>
</evidence>
<accession>D7L4G7</accession>
<dbReference type="EMBL" id="GL348715">
    <property type="protein sequence ID" value="EFH60178.1"/>
    <property type="molecule type" value="Genomic_DNA"/>
</dbReference>
<feature type="region of interest" description="Disordered" evidence="1">
    <location>
        <begin position="60"/>
        <end position="100"/>
    </location>
</feature>
<gene>
    <name evidence="3" type="ORF">ARALYDRAFT_899808</name>
</gene>
<protein>
    <submittedName>
        <fullName evidence="3">Expressed protein</fullName>
    </submittedName>
</protein>
<keyword evidence="4" id="KW-1185">Reference proteome</keyword>
<dbReference type="HOGENOM" id="CLU_2309906_0_0_1"/>
<organism evidence="4">
    <name type="scientific">Arabidopsis lyrata subsp. lyrata</name>
    <name type="common">Lyre-leaved rock-cress</name>
    <dbReference type="NCBI Taxonomy" id="81972"/>
    <lineage>
        <taxon>Eukaryota</taxon>
        <taxon>Viridiplantae</taxon>
        <taxon>Streptophyta</taxon>
        <taxon>Embryophyta</taxon>
        <taxon>Tracheophyta</taxon>
        <taxon>Spermatophyta</taxon>
        <taxon>Magnoliopsida</taxon>
        <taxon>eudicotyledons</taxon>
        <taxon>Gunneridae</taxon>
        <taxon>Pentapetalae</taxon>
        <taxon>rosids</taxon>
        <taxon>malvids</taxon>
        <taxon>Brassicales</taxon>
        <taxon>Brassicaceae</taxon>
        <taxon>Camelineae</taxon>
        <taxon>Arabidopsis</taxon>
    </lineage>
</organism>
<sequence length="100" mass="10641">MAKKGPSSLGIVFLLLLALLAPWRINCVFSSRQELHPWRIDGERRKLIPVSASCSLRALGRGGGCRDGGGPRPPRASCSLRALGRGGGCRDGGGPRPPRR</sequence>
<name>D7L4G7_ARALL</name>
<evidence type="ECO:0000256" key="1">
    <source>
        <dbReference type="SAM" id="MobiDB-lite"/>
    </source>
</evidence>
<dbReference type="Gramene" id="scaffold_303778.1">
    <property type="protein sequence ID" value="scaffold_303778.1"/>
    <property type="gene ID" value="scaffold_303778.1"/>
</dbReference>
<evidence type="ECO:0000313" key="4">
    <source>
        <dbReference type="Proteomes" id="UP000008694"/>
    </source>
</evidence>
<proteinExistence type="predicted"/>
<dbReference type="KEGG" id="aly:9322050"/>
<feature type="signal peptide" evidence="2">
    <location>
        <begin position="1"/>
        <end position="30"/>
    </location>
</feature>
<feature type="chain" id="PRO_5003101428" evidence="2">
    <location>
        <begin position="31"/>
        <end position="100"/>
    </location>
</feature>
<keyword evidence="2" id="KW-0732">Signal</keyword>
<dbReference type="AlphaFoldDB" id="D7L4G7"/>